<protein>
    <submittedName>
        <fullName evidence="2">Uncharacterized protein</fullName>
    </submittedName>
</protein>
<evidence type="ECO:0000256" key="1">
    <source>
        <dbReference type="SAM" id="MobiDB-lite"/>
    </source>
</evidence>
<evidence type="ECO:0000313" key="2">
    <source>
        <dbReference type="EMBL" id="GIE23651.1"/>
    </source>
</evidence>
<comment type="caution">
    <text evidence="2">The sequence shown here is derived from an EMBL/GenBank/DDBJ whole genome shotgun (WGS) entry which is preliminary data.</text>
</comment>
<organism evidence="2 3">
    <name type="scientific">Winogradskya humida</name>
    <dbReference type="NCBI Taxonomy" id="113566"/>
    <lineage>
        <taxon>Bacteria</taxon>
        <taxon>Bacillati</taxon>
        <taxon>Actinomycetota</taxon>
        <taxon>Actinomycetes</taxon>
        <taxon>Micromonosporales</taxon>
        <taxon>Micromonosporaceae</taxon>
        <taxon>Winogradskya</taxon>
    </lineage>
</organism>
<dbReference type="EMBL" id="BOMN01000093">
    <property type="protein sequence ID" value="GIE23651.1"/>
    <property type="molecule type" value="Genomic_DNA"/>
</dbReference>
<sequence>MSAGSTVSAALNDAVTVSIASDITPPAGDRFPYASDRPLRSARAGDGTAQRHSHLPAGAVMLIGALKS</sequence>
<name>A0ABQ3ZYI7_9ACTN</name>
<reference evidence="2 3" key="1">
    <citation type="submission" date="2021-01" db="EMBL/GenBank/DDBJ databases">
        <title>Whole genome shotgun sequence of Actinoplanes humidus NBRC 14915.</title>
        <authorList>
            <person name="Komaki H."/>
            <person name="Tamura T."/>
        </authorList>
    </citation>
    <scope>NUCLEOTIDE SEQUENCE [LARGE SCALE GENOMIC DNA]</scope>
    <source>
        <strain evidence="2 3">NBRC 14915</strain>
    </source>
</reference>
<proteinExistence type="predicted"/>
<dbReference type="Proteomes" id="UP000603200">
    <property type="component" value="Unassembled WGS sequence"/>
</dbReference>
<accession>A0ABQ3ZYI7</accession>
<feature type="region of interest" description="Disordered" evidence="1">
    <location>
        <begin position="22"/>
        <end position="53"/>
    </location>
</feature>
<keyword evidence="3" id="KW-1185">Reference proteome</keyword>
<gene>
    <name evidence="2" type="ORF">Ahu01nite_067530</name>
</gene>
<evidence type="ECO:0000313" key="3">
    <source>
        <dbReference type="Proteomes" id="UP000603200"/>
    </source>
</evidence>